<dbReference type="RefSeq" id="XP_023167661.1">
    <property type="nucleotide sequence ID" value="XM_023311893.2"/>
</dbReference>
<evidence type="ECO:0000256" key="4">
    <source>
        <dbReference type="ARBA" id="ARBA00022801"/>
    </source>
</evidence>
<dbReference type="GO" id="GO:0006508">
    <property type="term" value="P:proteolysis"/>
    <property type="evidence" value="ECO:0007669"/>
    <property type="project" value="UniProtKB-KW"/>
</dbReference>
<dbReference type="PANTHER" id="PTHR24276">
    <property type="entry name" value="POLYSERASE-RELATED"/>
    <property type="match status" value="1"/>
</dbReference>
<dbReference type="InterPro" id="IPR009003">
    <property type="entry name" value="Peptidase_S1_PA"/>
</dbReference>
<reference evidence="11" key="1">
    <citation type="submission" date="2025-08" db="UniProtKB">
        <authorList>
            <consortium name="RefSeq"/>
        </authorList>
    </citation>
    <scope>IDENTIFICATION</scope>
    <source>
        <strain evidence="11">15085-1641.00</strain>
        <tissue evidence="11">Whole body</tissue>
    </source>
</reference>
<dbReference type="EC" id="3.4.21.4" evidence="8"/>
<dbReference type="PANTHER" id="PTHR24276:SF91">
    <property type="entry name" value="AT26814P-RELATED"/>
    <property type="match status" value="1"/>
</dbReference>
<protein>
    <recommendedName>
        <fullName evidence="8">trypsin</fullName>
        <ecNumber evidence="8">3.4.21.4</ecNumber>
    </recommendedName>
</protein>
<dbReference type="GO" id="GO:0005576">
    <property type="term" value="C:extracellular region"/>
    <property type="evidence" value="ECO:0007669"/>
    <property type="project" value="UniProtKB-SubCell"/>
</dbReference>
<evidence type="ECO:0000256" key="2">
    <source>
        <dbReference type="ARBA" id="ARBA00022670"/>
    </source>
</evidence>
<evidence type="ECO:0000256" key="7">
    <source>
        <dbReference type="ARBA" id="ARBA00036320"/>
    </source>
</evidence>
<dbReference type="PROSITE" id="PS50240">
    <property type="entry name" value="TRYPSIN_DOM"/>
    <property type="match status" value="1"/>
</dbReference>
<comment type="catalytic activity">
    <reaction evidence="7">
        <text>Preferential cleavage: Arg-|-Xaa, Lys-|-Xaa.</text>
        <dbReference type="EC" id="3.4.21.4"/>
    </reaction>
</comment>
<dbReference type="InterPro" id="IPR050430">
    <property type="entry name" value="Peptidase_S1"/>
</dbReference>
<evidence type="ECO:0000313" key="10">
    <source>
        <dbReference type="Proteomes" id="UP000504633"/>
    </source>
</evidence>
<name>A0A6J1LK48_DROHY</name>
<dbReference type="Pfam" id="PF00089">
    <property type="entry name" value="Trypsin"/>
    <property type="match status" value="1"/>
</dbReference>
<gene>
    <name evidence="11" type="primary">LOC111597277</name>
</gene>
<evidence type="ECO:0000256" key="1">
    <source>
        <dbReference type="ARBA" id="ARBA00004239"/>
    </source>
</evidence>
<evidence type="ECO:0000256" key="6">
    <source>
        <dbReference type="ARBA" id="ARBA00023157"/>
    </source>
</evidence>
<evidence type="ECO:0000256" key="3">
    <source>
        <dbReference type="ARBA" id="ARBA00022729"/>
    </source>
</evidence>
<dbReference type="OrthoDB" id="8033859at2759"/>
<dbReference type="SUPFAM" id="SSF50494">
    <property type="entry name" value="Trypsin-like serine proteases"/>
    <property type="match status" value="1"/>
</dbReference>
<evidence type="ECO:0000256" key="8">
    <source>
        <dbReference type="ARBA" id="ARBA00038868"/>
    </source>
</evidence>
<dbReference type="Gene3D" id="2.40.10.10">
    <property type="entry name" value="Trypsin-like serine proteases"/>
    <property type="match status" value="1"/>
</dbReference>
<keyword evidence="2 11" id="KW-0645">Protease</keyword>
<keyword evidence="6" id="KW-1015">Disulfide bond</keyword>
<dbReference type="GO" id="GO:0004252">
    <property type="term" value="F:serine-type endopeptidase activity"/>
    <property type="evidence" value="ECO:0007669"/>
    <property type="project" value="UniProtKB-EC"/>
</dbReference>
<proteinExistence type="predicted"/>
<accession>A0A6J1LK48</accession>
<dbReference type="KEGG" id="dhe:111597277"/>
<comment type="subcellular location">
    <subcellularLocation>
        <location evidence="1">Secreted</location>
        <location evidence="1">Extracellular space</location>
    </subcellularLocation>
</comment>
<keyword evidence="10" id="KW-1185">Reference proteome</keyword>
<keyword evidence="5" id="KW-0720">Serine protease</keyword>
<evidence type="ECO:0000259" key="9">
    <source>
        <dbReference type="PROSITE" id="PS50240"/>
    </source>
</evidence>
<organism evidence="10 11">
    <name type="scientific">Drosophila hydei</name>
    <name type="common">Fruit fly</name>
    <dbReference type="NCBI Taxonomy" id="7224"/>
    <lineage>
        <taxon>Eukaryota</taxon>
        <taxon>Metazoa</taxon>
        <taxon>Ecdysozoa</taxon>
        <taxon>Arthropoda</taxon>
        <taxon>Hexapoda</taxon>
        <taxon>Insecta</taxon>
        <taxon>Pterygota</taxon>
        <taxon>Neoptera</taxon>
        <taxon>Endopterygota</taxon>
        <taxon>Diptera</taxon>
        <taxon>Brachycera</taxon>
        <taxon>Muscomorpha</taxon>
        <taxon>Ephydroidea</taxon>
        <taxon>Drosophilidae</taxon>
        <taxon>Drosophila</taxon>
    </lineage>
</organism>
<dbReference type="Proteomes" id="UP000504633">
    <property type="component" value="Unplaced"/>
</dbReference>
<dbReference type="InterPro" id="IPR001254">
    <property type="entry name" value="Trypsin_dom"/>
</dbReference>
<dbReference type="InterPro" id="IPR043504">
    <property type="entry name" value="Peptidase_S1_PA_chymotrypsin"/>
</dbReference>
<dbReference type="SMART" id="SM00020">
    <property type="entry name" value="Tryp_SPc"/>
    <property type="match status" value="1"/>
</dbReference>
<dbReference type="OMA" id="MQTTYTH"/>
<sequence>MQLNDYIKRIIKIMIFAFLCAEMQTTFTHSELAKKRSIGSSASAAPYQASIRLLDQELDYFGKGHICSGALVAPSVVLTVAQCVYDQDNMRFYHPAELRVVLGSTQRFSPTAHGQVLGVTHVYKPPKQLSLAILMLEQDIGAHLTRIRPIALPVDAEHLERTSEPWHISSWGLAGEDGRELHELLRLRVTRSPCGQQLCVKYDEQTYELDAGAPLTTSNQLLGLRSQSSVFVDVASHLDWIRAQIGDGSNHNSSVWGILGLLAFTIYVIKCSCKGLST</sequence>
<keyword evidence="3" id="KW-0732">Signal</keyword>
<evidence type="ECO:0000313" key="11">
    <source>
        <dbReference type="RefSeq" id="XP_023167661.1"/>
    </source>
</evidence>
<dbReference type="GeneID" id="111597277"/>
<feature type="domain" description="Peptidase S1" evidence="9">
    <location>
        <begin position="37"/>
        <end position="246"/>
    </location>
</feature>
<evidence type="ECO:0000256" key="5">
    <source>
        <dbReference type="ARBA" id="ARBA00022825"/>
    </source>
</evidence>
<keyword evidence="4" id="KW-0378">Hydrolase</keyword>
<dbReference type="AlphaFoldDB" id="A0A6J1LK48"/>